<keyword evidence="8" id="KW-0282">Flagellum</keyword>
<dbReference type="OrthoDB" id="9797155at2"/>
<evidence type="ECO:0000256" key="7">
    <source>
        <dbReference type="SAM" id="Phobius"/>
    </source>
</evidence>
<keyword evidence="4 7" id="KW-1133">Transmembrane helix</keyword>
<dbReference type="STRING" id="1121345.SAMN02745217_02474"/>
<dbReference type="GO" id="GO:0044781">
    <property type="term" value="P:bacterial-type flagellum organization"/>
    <property type="evidence" value="ECO:0007669"/>
    <property type="project" value="InterPro"/>
</dbReference>
<reference evidence="8 9" key="1">
    <citation type="submission" date="2016-12" db="EMBL/GenBank/DDBJ databases">
        <authorList>
            <person name="Song W.-J."/>
            <person name="Kurnit D.M."/>
        </authorList>
    </citation>
    <scope>NUCLEOTIDE SEQUENCE [LARGE SCALE GENOMIC DNA]</scope>
    <source>
        <strain evidence="8 9">DSM 12503</strain>
    </source>
</reference>
<dbReference type="EMBL" id="FRFD01000007">
    <property type="protein sequence ID" value="SHO49849.1"/>
    <property type="molecule type" value="Genomic_DNA"/>
</dbReference>
<feature type="transmembrane region" description="Helical" evidence="7">
    <location>
        <begin position="14"/>
        <end position="33"/>
    </location>
</feature>
<evidence type="ECO:0000256" key="6">
    <source>
        <dbReference type="SAM" id="MobiDB-lite"/>
    </source>
</evidence>
<sequence length="145" mass="16492">MNIFVSGLSGVDNFLQLLGVILLFVVVLVITYLTTKFVGGVKMGTLKDSNFKVIDTYKLMQNKYLQIIKVGTRYFVIAVGKDDIRLLTELKEDEITVKDRSTKQNNNFQDILKAFKKQIEKEDNSGDLFAEQSDEHDNADKTNPH</sequence>
<dbReference type="AlphaFoldDB" id="A0A1M7YB78"/>
<gene>
    <name evidence="8" type="ORF">SAMN02745217_02474</name>
</gene>
<keyword evidence="8" id="KW-0969">Cilium</keyword>
<organism evidence="8 9">
    <name type="scientific">Anaerocolumna xylanovorans DSM 12503</name>
    <dbReference type="NCBI Taxonomy" id="1121345"/>
    <lineage>
        <taxon>Bacteria</taxon>
        <taxon>Bacillati</taxon>
        <taxon>Bacillota</taxon>
        <taxon>Clostridia</taxon>
        <taxon>Lachnospirales</taxon>
        <taxon>Lachnospiraceae</taxon>
        <taxon>Anaerocolumna</taxon>
    </lineage>
</organism>
<protein>
    <submittedName>
        <fullName evidence="8">Flagellar protein FliO/FliZ</fullName>
    </submittedName>
</protein>
<evidence type="ECO:0000256" key="3">
    <source>
        <dbReference type="ARBA" id="ARBA00022692"/>
    </source>
</evidence>
<evidence type="ECO:0000313" key="9">
    <source>
        <dbReference type="Proteomes" id="UP000184612"/>
    </source>
</evidence>
<keyword evidence="8" id="KW-0966">Cell projection</keyword>
<proteinExistence type="predicted"/>
<keyword evidence="9" id="KW-1185">Reference proteome</keyword>
<dbReference type="GO" id="GO:0016020">
    <property type="term" value="C:membrane"/>
    <property type="evidence" value="ECO:0007669"/>
    <property type="project" value="InterPro"/>
</dbReference>
<accession>A0A1M7YB78</accession>
<dbReference type="Pfam" id="PF04347">
    <property type="entry name" value="FliO"/>
    <property type="match status" value="1"/>
</dbReference>
<name>A0A1M7YB78_9FIRM</name>
<evidence type="ECO:0000256" key="4">
    <source>
        <dbReference type="ARBA" id="ARBA00022989"/>
    </source>
</evidence>
<dbReference type="Proteomes" id="UP000184612">
    <property type="component" value="Unassembled WGS sequence"/>
</dbReference>
<keyword evidence="5 7" id="KW-0472">Membrane</keyword>
<keyword evidence="2" id="KW-1003">Cell membrane</keyword>
<comment type="subcellular location">
    <subcellularLocation>
        <location evidence="1">Cell membrane</location>
    </subcellularLocation>
</comment>
<dbReference type="RefSeq" id="WP_073589170.1">
    <property type="nucleotide sequence ID" value="NZ_FRFD01000007.1"/>
</dbReference>
<evidence type="ECO:0000313" key="8">
    <source>
        <dbReference type="EMBL" id="SHO49849.1"/>
    </source>
</evidence>
<feature type="compositionally biased region" description="Basic and acidic residues" evidence="6">
    <location>
        <begin position="133"/>
        <end position="145"/>
    </location>
</feature>
<evidence type="ECO:0000256" key="2">
    <source>
        <dbReference type="ARBA" id="ARBA00022475"/>
    </source>
</evidence>
<evidence type="ECO:0000256" key="5">
    <source>
        <dbReference type="ARBA" id="ARBA00023136"/>
    </source>
</evidence>
<dbReference type="InterPro" id="IPR022781">
    <property type="entry name" value="Flagellar_biosynth_FliO"/>
</dbReference>
<feature type="region of interest" description="Disordered" evidence="6">
    <location>
        <begin position="126"/>
        <end position="145"/>
    </location>
</feature>
<keyword evidence="3 7" id="KW-0812">Transmembrane</keyword>
<evidence type="ECO:0000256" key="1">
    <source>
        <dbReference type="ARBA" id="ARBA00004236"/>
    </source>
</evidence>